<dbReference type="GO" id="GO:0000155">
    <property type="term" value="F:phosphorelay sensor kinase activity"/>
    <property type="evidence" value="ECO:0007669"/>
    <property type="project" value="InterPro"/>
</dbReference>
<dbReference type="InterPro" id="IPR029151">
    <property type="entry name" value="Sensor-like_sf"/>
</dbReference>
<dbReference type="InterPro" id="IPR003660">
    <property type="entry name" value="HAMP_dom"/>
</dbReference>
<evidence type="ECO:0000256" key="1">
    <source>
        <dbReference type="ARBA" id="ARBA00004651"/>
    </source>
</evidence>
<proteinExistence type="predicted"/>
<dbReference type="InterPro" id="IPR033479">
    <property type="entry name" value="dCache_1"/>
</dbReference>
<dbReference type="SUPFAM" id="SSF55874">
    <property type="entry name" value="ATPase domain of HSP90 chaperone/DNA topoisomerase II/histidine kinase"/>
    <property type="match status" value="1"/>
</dbReference>
<dbReference type="SUPFAM" id="SSF103190">
    <property type="entry name" value="Sensory domain-like"/>
    <property type="match status" value="1"/>
</dbReference>
<dbReference type="PANTHER" id="PTHR42713:SF2">
    <property type="entry name" value="TWO-COMPONENT SENSOR KINASE YESM"/>
    <property type="match status" value="1"/>
</dbReference>
<dbReference type="GO" id="GO:0005886">
    <property type="term" value="C:plasma membrane"/>
    <property type="evidence" value="ECO:0007669"/>
    <property type="project" value="UniProtKB-SubCell"/>
</dbReference>
<dbReference type="Pfam" id="PF06580">
    <property type="entry name" value="His_kinase"/>
    <property type="match status" value="1"/>
</dbReference>
<keyword evidence="2" id="KW-1003">Cell membrane</keyword>
<keyword evidence="7 9" id="KW-1133">Transmembrane helix</keyword>
<dbReference type="Proteomes" id="UP000481087">
    <property type="component" value="Unassembled WGS sequence"/>
</dbReference>
<keyword evidence="8 9" id="KW-0472">Membrane</keyword>
<dbReference type="CDD" id="cd06225">
    <property type="entry name" value="HAMP"/>
    <property type="match status" value="1"/>
</dbReference>
<dbReference type="PROSITE" id="PS50885">
    <property type="entry name" value="HAMP"/>
    <property type="match status" value="1"/>
</dbReference>
<evidence type="ECO:0000256" key="3">
    <source>
        <dbReference type="ARBA" id="ARBA00022553"/>
    </source>
</evidence>
<protein>
    <submittedName>
        <fullName evidence="11">HAMP domain-containing protein</fullName>
    </submittedName>
</protein>
<dbReference type="Gene3D" id="3.30.450.20">
    <property type="entry name" value="PAS domain"/>
    <property type="match status" value="2"/>
</dbReference>
<dbReference type="Gene3D" id="3.30.565.10">
    <property type="entry name" value="Histidine kinase-like ATPase, C-terminal domain"/>
    <property type="match status" value="1"/>
</dbReference>
<dbReference type="InterPro" id="IPR051552">
    <property type="entry name" value="HptR"/>
</dbReference>
<dbReference type="PANTHER" id="PTHR42713">
    <property type="entry name" value="HISTIDINE KINASE-RELATED"/>
    <property type="match status" value="1"/>
</dbReference>
<dbReference type="EMBL" id="WTUZ01000040">
    <property type="protein sequence ID" value="MZQ86906.1"/>
    <property type="molecule type" value="Genomic_DNA"/>
</dbReference>
<dbReference type="InterPro" id="IPR036890">
    <property type="entry name" value="HATPase_C_sf"/>
</dbReference>
<evidence type="ECO:0000256" key="8">
    <source>
        <dbReference type="ARBA" id="ARBA00023136"/>
    </source>
</evidence>
<comment type="subcellular location">
    <subcellularLocation>
        <location evidence="1">Cell membrane</location>
        <topology evidence="1">Multi-pass membrane protein</topology>
    </subcellularLocation>
</comment>
<dbReference type="CDD" id="cd18773">
    <property type="entry name" value="PDC1_HK_sensor"/>
    <property type="match status" value="1"/>
</dbReference>
<gene>
    <name evidence="11" type="ORF">GQF01_32830</name>
</gene>
<dbReference type="AlphaFoldDB" id="A0A6L8VB81"/>
<dbReference type="SMART" id="SM00304">
    <property type="entry name" value="HAMP"/>
    <property type="match status" value="1"/>
</dbReference>
<feature type="transmembrane region" description="Helical" evidence="9">
    <location>
        <begin position="12"/>
        <end position="35"/>
    </location>
</feature>
<organism evidence="11 12">
    <name type="scientific">Paenibacillus silvestris</name>
    <dbReference type="NCBI Taxonomy" id="2606219"/>
    <lineage>
        <taxon>Bacteria</taxon>
        <taxon>Bacillati</taxon>
        <taxon>Bacillota</taxon>
        <taxon>Bacilli</taxon>
        <taxon>Bacillales</taxon>
        <taxon>Paenibacillaceae</taxon>
        <taxon>Paenibacillus</taxon>
    </lineage>
</organism>
<dbReference type="Gene3D" id="6.10.340.10">
    <property type="match status" value="1"/>
</dbReference>
<dbReference type="Pfam" id="PF02743">
    <property type="entry name" value="dCache_1"/>
    <property type="match status" value="1"/>
</dbReference>
<dbReference type="Pfam" id="PF02518">
    <property type="entry name" value="HATPase_c"/>
    <property type="match status" value="1"/>
</dbReference>
<dbReference type="SUPFAM" id="SSF158472">
    <property type="entry name" value="HAMP domain-like"/>
    <property type="match status" value="1"/>
</dbReference>
<comment type="caution">
    <text evidence="11">The sequence shown here is derived from an EMBL/GenBank/DDBJ whole genome shotgun (WGS) entry which is preliminary data.</text>
</comment>
<accession>A0A6L8VB81</accession>
<feature type="transmembrane region" description="Helical" evidence="9">
    <location>
        <begin position="286"/>
        <end position="305"/>
    </location>
</feature>
<sequence>MMRFPRSLQSRISFVYMLISLVTIGIIGTVLYVGISRVVMNDSIQSSQMAISKSGTFVGAYIDRLLVLSNVLANNPQTIKTLASPTKEGEKDEMQLIKTVLMSDSYIKSVVVIGKDGYMLSNETKLNMQRSSNMMTEPWYVEAIKGKTPALSSARMQEFAMDKDKWVISMSQEVKDENNRNLGVILLDIEYNGIDDYLKDLDLGSKGFAFIINSHGGIVYHKDPTFFVDPAKQEHLRNISMSANGYDKAQNLLVHKTQIANSDWTLVGVSSLDGLLQIRGQMLRSFAIVGIGLLILIITVSLLIAKSITRPIHRLEQAMQKVRTGSLEVSVPESGVTEVQGLAQHFNLMVSEVRRLLKEIETKEKTLHAYELKVLHSQINPHFLYNTLDTIVWMAEFNESERVISTTKALAKFFQLSLSGGSEMTTIENEMNHVAQYLFIQKERYGDKLHYQLDFDPALAVKVIPKIILQPIVENAIYHGIREKEGSGFLEISCDYTDDGHVKFIVKDDGVGFDPYLQSRNKDIESASSLPKLGGVGINNVDERLKLTYGKEYGVHIESRLGEGTTVTIIIP</sequence>
<keyword evidence="12" id="KW-1185">Reference proteome</keyword>
<evidence type="ECO:0000256" key="6">
    <source>
        <dbReference type="ARBA" id="ARBA00022777"/>
    </source>
</evidence>
<evidence type="ECO:0000256" key="7">
    <source>
        <dbReference type="ARBA" id="ARBA00022989"/>
    </source>
</evidence>
<name>A0A6L8VB81_9BACL</name>
<keyword evidence="5 9" id="KW-0812">Transmembrane</keyword>
<dbReference type="Pfam" id="PF00672">
    <property type="entry name" value="HAMP"/>
    <property type="match status" value="1"/>
</dbReference>
<evidence type="ECO:0000313" key="12">
    <source>
        <dbReference type="Proteomes" id="UP000481087"/>
    </source>
</evidence>
<evidence type="ECO:0000256" key="4">
    <source>
        <dbReference type="ARBA" id="ARBA00022679"/>
    </source>
</evidence>
<keyword evidence="6" id="KW-0418">Kinase</keyword>
<reference evidence="11 12" key="1">
    <citation type="submission" date="2019-12" db="EMBL/GenBank/DDBJ databases">
        <title>Paenibacillus sp. nov. sp. isolated from soil.</title>
        <authorList>
            <person name="Kim J."/>
            <person name="Jeong S.E."/>
            <person name="Jung H.S."/>
            <person name="Jeon C.O."/>
        </authorList>
    </citation>
    <scope>NUCLEOTIDE SEQUENCE [LARGE SCALE GENOMIC DNA]</scope>
    <source>
        <strain evidence="11 12">5J-6</strain>
    </source>
</reference>
<evidence type="ECO:0000313" key="11">
    <source>
        <dbReference type="EMBL" id="MZQ86906.1"/>
    </source>
</evidence>
<evidence type="ECO:0000256" key="9">
    <source>
        <dbReference type="SAM" id="Phobius"/>
    </source>
</evidence>
<evidence type="ECO:0000256" key="2">
    <source>
        <dbReference type="ARBA" id="ARBA00022475"/>
    </source>
</evidence>
<evidence type="ECO:0000259" key="10">
    <source>
        <dbReference type="PROSITE" id="PS50885"/>
    </source>
</evidence>
<dbReference type="InterPro" id="IPR010559">
    <property type="entry name" value="Sig_transdc_His_kin_internal"/>
</dbReference>
<keyword evidence="4" id="KW-0808">Transferase</keyword>
<keyword evidence="3" id="KW-0597">Phosphoprotein</keyword>
<evidence type="ECO:0000256" key="5">
    <source>
        <dbReference type="ARBA" id="ARBA00022692"/>
    </source>
</evidence>
<dbReference type="InterPro" id="IPR003594">
    <property type="entry name" value="HATPase_dom"/>
</dbReference>
<feature type="domain" description="HAMP" evidence="10">
    <location>
        <begin position="306"/>
        <end position="358"/>
    </location>
</feature>